<keyword evidence="2" id="KW-0547">Nucleotide-binding</keyword>
<dbReference type="Gene3D" id="3.40.50.300">
    <property type="entry name" value="P-loop containing nucleotide triphosphate hydrolases"/>
    <property type="match status" value="1"/>
</dbReference>
<evidence type="ECO:0000256" key="1">
    <source>
        <dbReference type="ARBA" id="ARBA00022448"/>
    </source>
</evidence>
<evidence type="ECO:0000256" key="2">
    <source>
        <dbReference type="ARBA" id="ARBA00022741"/>
    </source>
</evidence>
<reference evidence="5 6" key="1">
    <citation type="submission" date="2018-12" db="EMBL/GenBank/DDBJ databases">
        <authorList>
            <consortium name="Pathogen Informatics"/>
        </authorList>
    </citation>
    <scope>NUCLEOTIDE SEQUENCE [LARGE SCALE GENOMIC DNA]</scope>
    <source>
        <strain evidence="5 6">NCTC10437</strain>
    </source>
</reference>
<accession>A0A3S4RMY9</accession>
<dbReference type="PROSITE" id="PS50893">
    <property type="entry name" value="ABC_TRANSPORTER_2"/>
    <property type="match status" value="1"/>
</dbReference>
<keyword evidence="1" id="KW-0813">Transport</keyword>
<dbReference type="GO" id="GO:0016887">
    <property type="term" value="F:ATP hydrolysis activity"/>
    <property type="evidence" value="ECO:0007669"/>
    <property type="project" value="InterPro"/>
</dbReference>
<dbReference type="PROSITE" id="PS00211">
    <property type="entry name" value="ABC_TRANSPORTER_1"/>
    <property type="match status" value="1"/>
</dbReference>
<dbReference type="RefSeq" id="WP_048634095.1">
    <property type="nucleotide sequence ID" value="NZ_CVQQ01000016.1"/>
</dbReference>
<dbReference type="PANTHER" id="PTHR42788:SF13">
    <property type="entry name" value="ALIPHATIC SULFONATES IMPORT ATP-BINDING PROTEIN SSUB"/>
    <property type="match status" value="1"/>
</dbReference>
<name>A0A3S4RMY9_MYCAU</name>
<protein>
    <submittedName>
        <fullName evidence="5">ABC-type transporter, ATP-binding protein</fullName>
        <ecNumber evidence="5">3.6.3.-</ecNumber>
        <ecNumber evidence="5">3.6.3.36</ecNumber>
    </submittedName>
</protein>
<dbReference type="InterPro" id="IPR017871">
    <property type="entry name" value="ABC_transporter-like_CS"/>
</dbReference>
<dbReference type="KEGG" id="mauu:NCTC10437_00938"/>
<keyword evidence="3 5" id="KW-0067">ATP-binding</keyword>
<dbReference type="GO" id="GO:0005524">
    <property type="term" value="F:ATP binding"/>
    <property type="evidence" value="ECO:0007669"/>
    <property type="project" value="UniProtKB-KW"/>
</dbReference>
<keyword evidence="5" id="KW-0378">Hydrolase</keyword>
<dbReference type="AlphaFoldDB" id="A0A3S4RMY9"/>
<dbReference type="InterPro" id="IPR027417">
    <property type="entry name" value="P-loop_NTPase"/>
</dbReference>
<dbReference type="Pfam" id="PF00005">
    <property type="entry name" value="ABC_tran"/>
    <property type="match status" value="1"/>
</dbReference>
<dbReference type="OrthoDB" id="8773773at2"/>
<gene>
    <name evidence="5" type="primary">ssuB_2</name>
    <name evidence="5" type="ORF">NCTC10437_00938</name>
</gene>
<dbReference type="PANTHER" id="PTHR42788">
    <property type="entry name" value="TAURINE IMPORT ATP-BINDING PROTEIN-RELATED"/>
    <property type="match status" value="1"/>
</dbReference>
<dbReference type="InterPro" id="IPR003439">
    <property type="entry name" value="ABC_transporter-like_ATP-bd"/>
</dbReference>
<dbReference type="EC" id="3.6.3.36" evidence="5"/>
<dbReference type="InterPro" id="IPR050166">
    <property type="entry name" value="ABC_transporter_ATP-bind"/>
</dbReference>
<dbReference type="STRING" id="1791.GCA_001049355_04253"/>
<evidence type="ECO:0000259" key="4">
    <source>
        <dbReference type="PROSITE" id="PS50893"/>
    </source>
</evidence>
<sequence>MAPATVESSVATDAITIAGLTKVYERISGREIVRTYALSGVDLAVRPEEFVSLVGPSGCGKTTVLKVIAGLLPASAGRVEVNGKTVTGTGTDRGVVFQQPSLLPWRTVRQNIIESLQFAGIPRAERRPRADKYLELVGLAGFFDHYPGELSGGMQQRVGIARALALEPQVLLMDEPFGALDAITRQHMQTELMRIWSQEKRSVLFVTHSIEEAMLLSDRVVVMSDGKVRADVDVPIDRPRSRTELINDPAARALRTRLEELL</sequence>
<dbReference type="CDD" id="cd03293">
    <property type="entry name" value="ABC_NrtD_SsuB_transporters"/>
    <property type="match status" value="1"/>
</dbReference>
<keyword evidence="6" id="KW-1185">Reference proteome</keyword>
<evidence type="ECO:0000313" key="5">
    <source>
        <dbReference type="EMBL" id="VEG51825.1"/>
    </source>
</evidence>
<dbReference type="Proteomes" id="UP000279306">
    <property type="component" value="Chromosome"/>
</dbReference>
<organism evidence="5 6">
    <name type="scientific">Mycolicibacterium aurum</name>
    <name type="common">Mycobacterium aurum</name>
    <dbReference type="NCBI Taxonomy" id="1791"/>
    <lineage>
        <taxon>Bacteria</taxon>
        <taxon>Bacillati</taxon>
        <taxon>Actinomycetota</taxon>
        <taxon>Actinomycetes</taxon>
        <taxon>Mycobacteriales</taxon>
        <taxon>Mycobacteriaceae</taxon>
        <taxon>Mycolicibacterium</taxon>
    </lineage>
</organism>
<evidence type="ECO:0000256" key="3">
    <source>
        <dbReference type="ARBA" id="ARBA00022840"/>
    </source>
</evidence>
<proteinExistence type="predicted"/>
<evidence type="ECO:0000313" key="6">
    <source>
        <dbReference type="Proteomes" id="UP000279306"/>
    </source>
</evidence>
<dbReference type="SUPFAM" id="SSF52540">
    <property type="entry name" value="P-loop containing nucleoside triphosphate hydrolases"/>
    <property type="match status" value="1"/>
</dbReference>
<dbReference type="SMART" id="SM00382">
    <property type="entry name" value="AAA"/>
    <property type="match status" value="1"/>
</dbReference>
<feature type="domain" description="ABC transporter" evidence="4">
    <location>
        <begin position="15"/>
        <end position="250"/>
    </location>
</feature>
<dbReference type="EMBL" id="LR134356">
    <property type="protein sequence ID" value="VEG51825.1"/>
    <property type="molecule type" value="Genomic_DNA"/>
</dbReference>
<dbReference type="InterPro" id="IPR003593">
    <property type="entry name" value="AAA+_ATPase"/>
</dbReference>
<dbReference type="EC" id="3.6.3.-" evidence="5"/>